<evidence type="ECO:0000256" key="8">
    <source>
        <dbReference type="RuleBase" id="RU363041"/>
    </source>
</evidence>
<keyword evidence="10" id="KW-1185">Reference proteome</keyword>
<evidence type="ECO:0000256" key="7">
    <source>
        <dbReference type="ARBA" id="ARBA00023136"/>
    </source>
</evidence>
<feature type="transmembrane region" description="Helical" evidence="8">
    <location>
        <begin position="136"/>
        <end position="155"/>
    </location>
</feature>
<dbReference type="PANTHER" id="PTHR30269:SF0">
    <property type="entry name" value="MEMBRANE TRANSPORTER PROTEIN YFCA-RELATED"/>
    <property type="match status" value="1"/>
</dbReference>
<feature type="transmembrane region" description="Helical" evidence="8">
    <location>
        <begin position="80"/>
        <end position="100"/>
    </location>
</feature>
<dbReference type="OrthoDB" id="554695at2"/>
<evidence type="ECO:0000256" key="1">
    <source>
        <dbReference type="ARBA" id="ARBA00004651"/>
    </source>
</evidence>
<accession>A0A401U819</accession>
<evidence type="ECO:0000256" key="3">
    <source>
        <dbReference type="ARBA" id="ARBA00022448"/>
    </source>
</evidence>
<keyword evidence="5 8" id="KW-0812">Transmembrane</keyword>
<proteinExistence type="inferred from homology"/>
<evidence type="ECO:0000256" key="4">
    <source>
        <dbReference type="ARBA" id="ARBA00022475"/>
    </source>
</evidence>
<dbReference type="InterPro" id="IPR002781">
    <property type="entry name" value="TM_pro_TauE-like"/>
</dbReference>
<feature type="transmembrane region" description="Helical" evidence="8">
    <location>
        <begin position="12"/>
        <end position="34"/>
    </location>
</feature>
<evidence type="ECO:0000313" key="10">
    <source>
        <dbReference type="Proteomes" id="UP000288227"/>
    </source>
</evidence>
<dbReference type="EMBL" id="BHXQ01000002">
    <property type="protein sequence ID" value="GCC51040.1"/>
    <property type="molecule type" value="Genomic_DNA"/>
</dbReference>
<protein>
    <recommendedName>
        <fullName evidence="8">Probable membrane transporter protein</fullName>
    </recommendedName>
</protein>
<evidence type="ECO:0000256" key="6">
    <source>
        <dbReference type="ARBA" id="ARBA00022989"/>
    </source>
</evidence>
<feature type="transmembrane region" description="Helical" evidence="8">
    <location>
        <begin position="106"/>
        <end position="124"/>
    </location>
</feature>
<reference evidence="9 10" key="1">
    <citation type="submission" date="2018-11" db="EMBL/GenBank/DDBJ databases">
        <title>Chryseotalea sanarue gen. nov., sp., nov., a member of the family Cytophagaceae, isolated from a brackish lake in Hamamatsu Japan.</title>
        <authorList>
            <person name="Maejima Y."/>
            <person name="Iino T."/>
            <person name="Muraguchi Y."/>
            <person name="Fukuda K."/>
            <person name="Ohkuma M."/>
            <person name="Moriuchi R."/>
            <person name="Dohra H."/>
            <person name="Kimbara K."/>
            <person name="Shintani M."/>
        </authorList>
    </citation>
    <scope>NUCLEOTIDE SEQUENCE [LARGE SCALE GENOMIC DNA]</scope>
    <source>
        <strain evidence="9 10">Ys</strain>
    </source>
</reference>
<keyword evidence="6 8" id="KW-1133">Transmembrane helix</keyword>
<dbReference type="Pfam" id="PF01925">
    <property type="entry name" value="TauE"/>
    <property type="match status" value="1"/>
</dbReference>
<comment type="caution">
    <text evidence="9">The sequence shown here is derived from an EMBL/GenBank/DDBJ whole genome shotgun (WGS) entry which is preliminary data.</text>
</comment>
<dbReference type="GO" id="GO:0005886">
    <property type="term" value="C:plasma membrane"/>
    <property type="evidence" value="ECO:0007669"/>
    <property type="project" value="UniProtKB-SubCell"/>
</dbReference>
<feature type="transmembrane region" description="Helical" evidence="8">
    <location>
        <begin position="237"/>
        <end position="255"/>
    </location>
</feature>
<feature type="transmembrane region" description="Helical" evidence="8">
    <location>
        <begin position="198"/>
        <end position="217"/>
    </location>
</feature>
<evidence type="ECO:0000256" key="5">
    <source>
        <dbReference type="ARBA" id="ARBA00022692"/>
    </source>
</evidence>
<sequence length="259" mass="28049">MDLLIDETGAVIIVCFASFAAGFIDAIVGGGGLIQTPVLFMVFPNYPVATLLGTTKLPSFSGTAVSLYQYAKHVEIKWKLLLWIAISAFCAAMLGLRLVTEISNEAFKPIILLALIAVAIYTYTKKNFGQHEEKDLSFSNSLFRGITAGIVIGFYDGFIGPGTGSFLVLMFISVLGFDFMHASAHAKSVNLATNAASILYFAFTGHFLIELAIPMAACNMLGGFVGTRFALLKGNQFIRIFFLLIVCATIVRFAFDVFS</sequence>
<dbReference type="RefSeq" id="WP_127121684.1">
    <property type="nucleotide sequence ID" value="NZ_BHXQ01000002.1"/>
</dbReference>
<keyword evidence="4 8" id="KW-1003">Cell membrane</keyword>
<keyword evidence="3" id="KW-0813">Transport</keyword>
<name>A0A401U819_9BACT</name>
<dbReference type="Proteomes" id="UP000288227">
    <property type="component" value="Unassembled WGS sequence"/>
</dbReference>
<keyword evidence="7 8" id="KW-0472">Membrane</keyword>
<comment type="similarity">
    <text evidence="2 8">Belongs to the 4-toluene sulfonate uptake permease (TSUP) (TC 2.A.102) family.</text>
</comment>
<dbReference type="AlphaFoldDB" id="A0A401U819"/>
<evidence type="ECO:0000313" key="9">
    <source>
        <dbReference type="EMBL" id="GCC51040.1"/>
    </source>
</evidence>
<dbReference type="PANTHER" id="PTHR30269">
    <property type="entry name" value="TRANSMEMBRANE PROTEIN YFCA"/>
    <property type="match status" value="1"/>
</dbReference>
<evidence type="ECO:0000256" key="2">
    <source>
        <dbReference type="ARBA" id="ARBA00009142"/>
    </source>
</evidence>
<organism evidence="9 10">
    <name type="scientific">Chryseotalea sanaruensis</name>
    <dbReference type="NCBI Taxonomy" id="2482724"/>
    <lineage>
        <taxon>Bacteria</taxon>
        <taxon>Pseudomonadati</taxon>
        <taxon>Bacteroidota</taxon>
        <taxon>Cytophagia</taxon>
        <taxon>Cytophagales</taxon>
        <taxon>Chryseotaleaceae</taxon>
        <taxon>Chryseotalea</taxon>
    </lineage>
</organism>
<gene>
    <name evidence="9" type="ORF">SanaruYs_12600</name>
</gene>
<comment type="subcellular location">
    <subcellularLocation>
        <location evidence="1 8">Cell membrane</location>
        <topology evidence="1 8">Multi-pass membrane protein</topology>
    </subcellularLocation>
</comment>
<dbReference type="InterPro" id="IPR052017">
    <property type="entry name" value="TSUP"/>
</dbReference>